<accession>A0A0W0CFP5</accession>
<name>A0A0W0CFP5_CANGB</name>
<protein>
    <submittedName>
        <fullName evidence="3">Uncharacterized protein</fullName>
    </submittedName>
</protein>
<evidence type="ECO:0000313" key="4">
    <source>
        <dbReference type="Proteomes" id="UP000054886"/>
    </source>
</evidence>
<dbReference type="VEuPathDB" id="FungiDB:GWK60_B04103"/>
<dbReference type="Proteomes" id="UP000054886">
    <property type="component" value="Unassembled WGS sequence"/>
</dbReference>
<evidence type="ECO:0000256" key="2">
    <source>
        <dbReference type="SAM" id="SignalP"/>
    </source>
</evidence>
<keyword evidence="1" id="KW-0472">Membrane</keyword>
<dbReference type="PROSITE" id="PS51257">
    <property type="entry name" value="PROKAR_LIPOPROTEIN"/>
    <property type="match status" value="1"/>
</dbReference>
<proteinExistence type="predicted"/>
<keyword evidence="2" id="KW-0732">Signal</keyword>
<gene>
    <name evidence="3" type="ORF">AO440_000342</name>
</gene>
<organism evidence="3 4">
    <name type="scientific">Candida glabrata</name>
    <name type="common">Yeast</name>
    <name type="synonym">Torulopsis glabrata</name>
    <dbReference type="NCBI Taxonomy" id="5478"/>
    <lineage>
        <taxon>Eukaryota</taxon>
        <taxon>Fungi</taxon>
        <taxon>Dikarya</taxon>
        <taxon>Ascomycota</taxon>
        <taxon>Saccharomycotina</taxon>
        <taxon>Saccharomycetes</taxon>
        <taxon>Saccharomycetales</taxon>
        <taxon>Saccharomycetaceae</taxon>
        <taxon>Nakaseomyces</taxon>
    </lineage>
</organism>
<evidence type="ECO:0000313" key="3">
    <source>
        <dbReference type="EMBL" id="KTB03449.1"/>
    </source>
</evidence>
<keyword evidence="1" id="KW-1133">Transmembrane helix</keyword>
<reference evidence="3 4" key="1">
    <citation type="submission" date="2015-10" db="EMBL/GenBank/DDBJ databases">
        <title>Draft genomes sequences of Candida glabrata isolates 1A, 1B, 2A, 2B, 3A and 3B.</title>
        <authorList>
            <person name="Haavelsrud O.E."/>
            <person name="Gaustad P."/>
        </authorList>
    </citation>
    <scope>NUCLEOTIDE SEQUENCE [LARGE SCALE GENOMIC DNA]</scope>
    <source>
        <strain evidence="3">910700640</strain>
    </source>
</reference>
<comment type="caution">
    <text evidence="3">The sequence shown here is derived from an EMBL/GenBank/DDBJ whole genome shotgun (WGS) entry which is preliminary data.</text>
</comment>
<evidence type="ECO:0000256" key="1">
    <source>
        <dbReference type="SAM" id="Phobius"/>
    </source>
</evidence>
<dbReference type="VEuPathDB" id="FungiDB:CAGL0B04235g"/>
<dbReference type="AlphaFoldDB" id="A0A0W0CFP5"/>
<feature type="signal peptide" evidence="2">
    <location>
        <begin position="1"/>
        <end position="21"/>
    </location>
</feature>
<dbReference type="VEuPathDB" id="FungiDB:GW608_B04103"/>
<dbReference type="VEuPathDB" id="FungiDB:B1J91_B04235g"/>
<feature type="chain" id="PRO_5009807258" evidence="2">
    <location>
        <begin position="22"/>
        <end position="313"/>
    </location>
</feature>
<dbReference type="VEuPathDB" id="FungiDB:GVI51_B04169"/>
<keyword evidence="1" id="KW-0812">Transmembrane</keyword>
<sequence>MNSKIVSTLVILLLILFSCNATLITDEAAKLRVVSRIEGAIATSWMDKAKLKLSIITGKHANFRSDLPIETVQPNYLQYLVNSISNMHEVNLVLLLPELEDYNDSDIWKIRDSLEDFIKGAQNLTEKLDNASWMRKKLYASTVRANTIFYLRHLLFRSSFLSYMTQKGNEDPNLMLTELIQIIEESKVTLLTAIKTIAIFETNNFESLLGILPTINNNDSTEQALVVNQLGYELCPECEKQRREEMETEHLWQDAYIKTMALLLGRTAAFVVFCTAIGAYSCTAALLVFGCKAYIIWTQIWIDSIKLSLGKWI</sequence>
<dbReference type="EMBL" id="LLZZ01000119">
    <property type="protein sequence ID" value="KTB03449.1"/>
    <property type="molecule type" value="Genomic_DNA"/>
</dbReference>
<feature type="transmembrane region" description="Helical" evidence="1">
    <location>
        <begin position="268"/>
        <end position="289"/>
    </location>
</feature>